<dbReference type="EMBL" id="MRCY01000085">
    <property type="protein sequence ID" value="RKL00689.1"/>
    <property type="molecule type" value="Genomic_DNA"/>
</dbReference>
<organism evidence="9 10">
    <name type="scientific">Fusarium oxysporum</name>
    <name type="common">Fusarium vascular wilt</name>
    <dbReference type="NCBI Taxonomy" id="5507"/>
    <lineage>
        <taxon>Eukaryota</taxon>
        <taxon>Fungi</taxon>
        <taxon>Dikarya</taxon>
        <taxon>Ascomycota</taxon>
        <taxon>Pezizomycotina</taxon>
        <taxon>Sordariomycetes</taxon>
        <taxon>Hypocreomycetidae</taxon>
        <taxon>Hypocreales</taxon>
        <taxon>Nectriaceae</taxon>
        <taxon>Fusarium</taxon>
        <taxon>Fusarium oxysporum species complex</taxon>
    </lineage>
</organism>
<evidence type="ECO:0000256" key="1">
    <source>
        <dbReference type="ARBA" id="ARBA00004141"/>
    </source>
</evidence>
<evidence type="ECO:0000256" key="7">
    <source>
        <dbReference type="SAM" id="Phobius"/>
    </source>
</evidence>
<evidence type="ECO:0000313" key="9">
    <source>
        <dbReference type="EMBL" id="RKL00689.1"/>
    </source>
</evidence>
<proteinExistence type="inferred from homology"/>
<name>A0A420Q797_FUSOX</name>
<feature type="region of interest" description="Disordered" evidence="6">
    <location>
        <begin position="277"/>
        <end position="313"/>
    </location>
</feature>
<keyword evidence="2 7" id="KW-0812">Transmembrane</keyword>
<dbReference type="VEuPathDB" id="FungiDB:FOMG_02837"/>
<dbReference type="AlphaFoldDB" id="A0A420Q797"/>
<dbReference type="PANTHER" id="PTHR33048:SF92">
    <property type="entry name" value="INTEGRAL MEMBRANE PROTEIN"/>
    <property type="match status" value="1"/>
</dbReference>
<dbReference type="PANTHER" id="PTHR33048">
    <property type="entry name" value="PTH11-LIKE INTEGRAL MEMBRANE PROTEIN (AFU_ORTHOLOGUE AFUA_5G11245)"/>
    <property type="match status" value="1"/>
</dbReference>
<comment type="caution">
    <text evidence="9">The sequence shown here is derived from an EMBL/GenBank/DDBJ whole genome shotgun (WGS) entry which is preliminary data.</text>
</comment>
<evidence type="ECO:0000256" key="6">
    <source>
        <dbReference type="SAM" id="MobiDB-lite"/>
    </source>
</evidence>
<keyword evidence="3 7" id="KW-1133">Transmembrane helix</keyword>
<dbReference type="VEuPathDB" id="FungiDB:HZS61_014433"/>
<dbReference type="Pfam" id="PF20684">
    <property type="entry name" value="Fung_rhodopsin"/>
    <property type="match status" value="1"/>
</dbReference>
<feature type="domain" description="Rhodopsin" evidence="8">
    <location>
        <begin position="27"/>
        <end position="239"/>
    </location>
</feature>
<evidence type="ECO:0000256" key="3">
    <source>
        <dbReference type="ARBA" id="ARBA00022989"/>
    </source>
</evidence>
<reference evidence="9 10" key="1">
    <citation type="journal article" date="2018" name="Sci. Rep.">
        <title>Characterisation of pathogen-specific regions and novel effector candidates in Fusarium oxysporum f. sp. cepae.</title>
        <authorList>
            <person name="Armitage A.D."/>
            <person name="Taylor A."/>
            <person name="Sobczyk M.K."/>
            <person name="Baxter L."/>
            <person name="Greenfield B.P."/>
            <person name="Bates H.J."/>
            <person name="Wilson F."/>
            <person name="Jackson A.C."/>
            <person name="Ott S."/>
            <person name="Harrison R.J."/>
            <person name="Clarkson J.P."/>
        </authorList>
    </citation>
    <scope>NUCLEOTIDE SEQUENCE [LARGE SCALE GENOMIC DNA]</scope>
    <source>
        <strain evidence="9 10">Fo_A28</strain>
    </source>
</reference>
<evidence type="ECO:0000256" key="2">
    <source>
        <dbReference type="ARBA" id="ARBA00022692"/>
    </source>
</evidence>
<dbReference type="VEuPathDB" id="FungiDB:FOZG_02761"/>
<gene>
    <name evidence="9" type="ORF">BFJ68_g12689</name>
</gene>
<feature type="transmembrane region" description="Helical" evidence="7">
    <location>
        <begin position="45"/>
        <end position="65"/>
    </location>
</feature>
<feature type="transmembrane region" description="Helical" evidence="7">
    <location>
        <begin position="94"/>
        <end position="118"/>
    </location>
</feature>
<dbReference type="VEuPathDB" id="FungiDB:FOIG_06558"/>
<evidence type="ECO:0000313" key="10">
    <source>
        <dbReference type="Proteomes" id="UP000285860"/>
    </source>
</evidence>
<dbReference type="InterPro" id="IPR049326">
    <property type="entry name" value="Rhodopsin_dom_fungi"/>
</dbReference>
<feature type="transmembrane region" description="Helical" evidence="7">
    <location>
        <begin position="130"/>
        <end position="153"/>
    </location>
</feature>
<comment type="similarity">
    <text evidence="5">Belongs to the SAT4 family.</text>
</comment>
<dbReference type="VEuPathDB" id="FungiDB:FOC1_g10005794"/>
<dbReference type="InterPro" id="IPR052337">
    <property type="entry name" value="SAT4-like"/>
</dbReference>
<dbReference type="Proteomes" id="UP000285860">
    <property type="component" value="Unassembled WGS sequence"/>
</dbReference>
<dbReference type="VEuPathDB" id="FungiDB:FOXG_04322"/>
<feature type="compositionally biased region" description="Low complexity" evidence="6">
    <location>
        <begin position="279"/>
        <end position="294"/>
    </location>
</feature>
<sequence>MVSAPSGAAVLAVNFSLITLAAAIIGARIYLRLVIQKQRLVAADWLRVAAWVSAFVTASFDIIYMKEDVLKPEINYTLVNWDVPPEKLSRVLRYMWASVIPFFVTFYLCKASLLVVYLQLFPPFMIKRRIILWSVVGYCACALIVSLCLQLFLCFPIKRNWSILGPEPFCDDFALVTTFQVAWTLHFVGSLLLFALPWLVLYKLNMRKRVKIGVYCVFLLGIIDIAFSLTRFLTIQLTNVGDFRSITTNFGVASTFSSASSLHAFQLSDHISAERVPNTTTTTTHRADRTTPPAHQFAEQHKVASKKSTKHHL</sequence>
<evidence type="ECO:0000256" key="5">
    <source>
        <dbReference type="ARBA" id="ARBA00038359"/>
    </source>
</evidence>
<feature type="transmembrane region" description="Helical" evidence="7">
    <location>
        <begin position="12"/>
        <end position="33"/>
    </location>
</feature>
<evidence type="ECO:0000259" key="8">
    <source>
        <dbReference type="Pfam" id="PF20684"/>
    </source>
</evidence>
<dbReference type="VEuPathDB" id="FungiDB:FOC4_g10006675"/>
<dbReference type="GO" id="GO:0016020">
    <property type="term" value="C:membrane"/>
    <property type="evidence" value="ECO:0007669"/>
    <property type="project" value="UniProtKB-SubCell"/>
</dbReference>
<accession>A0A420Q797</accession>
<comment type="subcellular location">
    <subcellularLocation>
        <location evidence="1">Membrane</location>
        <topology evidence="1">Multi-pass membrane protein</topology>
    </subcellularLocation>
</comment>
<feature type="transmembrane region" description="Helical" evidence="7">
    <location>
        <begin position="212"/>
        <end position="233"/>
    </location>
</feature>
<feature type="compositionally biased region" description="Basic residues" evidence="6">
    <location>
        <begin position="303"/>
        <end position="313"/>
    </location>
</feature>
<keyword evidence="4 7" id="KW-0472">Membrane</keyword>
<protein>
    <recommendedName>
        <fullName evidence="8">Rhodopsin domain-containing protein</fullName>
    </recommendedName>
</protein>
<feature type="transmembrane region" description="Helical" evidence="7">
    <location>
        <begin position="173"/>
        <end position="200"/>
    </location>
</feature>
<evidence type="ECO:0000256" key="4">
    <source>
        <dbReference type="ARBA" id="ARBA00023136"/>
    </source>
</evidence>